<dbReference type="GO" id="GO:0005886">
    <property type="term" value="C:plasma membrane"/>
    <property type="evidence" value="ECO:0007669"/>
    <property type="project" value="TreeGrafter"/>
</dbReference>
<evidence type="ECO:0000256" key="4">
    <source>
        <dbReference type="ARBA" id="ARBA00026121"/>
    </source>
</evidence>
<dbReference type="InterPro" id="IPR025110">
    <property type="entry name" value="AMP-bd_C"/>
</dbReference>
<dbReference type="AlphaFoldDB" id="A0AAV4IUA2"/>
<dbReference type="FunFam" id="3.30.300.30:FF:000002">
    <property type="entry name" value="Long-chain fatty acid transport protein 1"/>
    <property type="match status" value="1"/>
</dbReference>
<gene>
    <name evidence="10" type="ORF">ElyMa_003133100</name>
</gene>
<dbReference type="SUPFAM" id="SSF56801">
    <property type="entry name" value="Acetyl-CoA synthetase-like"/>
    <property type="match status" value="1"/>
</dbReference>
<evidence type="ECO:0000256" key="2">
    <source>
        <dbReference type="ARBA" id="ARBA00022598"/>
    </source>
</evidence>
<dbReference type="InterPro" id="IPR042099">
    <property type="entry name" value="ANL_N_sf"/>
</dbReference>
<dbReference type="InterPro" id="IPR000873">
    <property type="entry name" value="AMP-dep_synth/lig_dom"/>
</dbReference>
<evidence type="ECO:0000256" key="1">
    <source>
        <dbReference type="ARBA" id="ARBA00006432"/>
    </source>
</evidence>
<dbReference type="GO" id="GO:0044539">
    <property type="term" value="P:long-chain fatty acid import into cell"/>
    <property type="evidence" value="ECO:0007669"/>
    <property type="project" value="TreeGrafter"/>
</dbReference>
<keyword evidence="3" id="KW-0443">Lipid metabolism</keyword>
<reference evidence="10 11" key="1">
    <citation type="journal article" date="2021" name="Elife">
        <title>Chloroplast acquisition without the gene transfer in kleptoplastic sea slugs, Plakobranchus ocellatus.</title>
        <authorList>
            <person name="Maeda T."/>
            <person name="Takahashi S."/>
            <person name="Yoshida T."/>
            <person name="Shimamura S."/>
            <person name="Takaki Y."/>
            <person name="Nagai Y."/>
            <person name="Toyoda A."/>
            <person name="Suzuki Y."/>
            <person name="Arimoto A."/>
            <person name="Ishii H."/>
            <person name="Satoh N."/>
            <person name="Nishiyama T."/>
            <person name="Hasebe M."/>
            <person name="Maruyama T."/>
            <person name="Minagawa J."/>
            <person name="Obokata J."/>
            <person name="Shigenobu S."/>
        </authorList>
    </citation>
    <scope>NUCLEOTIDE SEQUENCE [LARGE SCALE GENOMIC DNA]</scope>
</reference>
<dbReference type="Gene3D" id="3.40.50.12780">
    <property type="entry name" value="N-terminal domain of ligase-like"/>
    <property type="match status" value="1"/>
</dbReference>
<name>A0AAV4IUA2_9GAST</name>
<dbReference type="EMBL" id="BMAT01006466">
    <property type="protein sequence ID" value="GFS13269.1"/>
    <property type="molecule type" value="Genomic_DNA"/>
</dbReference>
<comment type="caution">
    <text evidence="10">The sequence shown here is derived from an EMBL/GenBank/DDBJ whole genome shotgun (WGS) entry which is preliminary data.</text>
</comment>
<keyword evidence="2" id="KW-0436">Ligase</keyword>
<comment type="similarity">
    <text evidence="1">Belongs to the ATP-dependent AMP-binding enzyme family.</text>
</comment>
<dbReference type="Pfam" id="PF13193">
    <property type="entry name" value="AMP-binding_C"/>
    <property type="match status" value="1"/>
</dbReference>
<organism evidence="10 11">
    <name type="scientific">Elysia marginata</name>
    <dbReference type="NCBI Taxonomy" id="1093978"/>
    <lineage>
        <taxon>Eukaryota</taxon>
        <taxon>Metazoa</taxon>
        <taxon>Spiralia</taxon>
        <taxon>Lophotrochozoa</taxon>
        <taxon>Mollusca</taxon>
        <taxon>Gastropoda</taxon>
        <taxon>Heterobranchia</taxon>
        <taxon>Euthyneura</taxon>
        <taxon>Panpulmonata</taxon>
        <taxon>Sacoglossa</taxon>
        <taxon>Placobranchoidea</taxon>
        <taxon>Plakobranchidae</taxon>
        <taxon>Elysia</taxon>
    </lineage>
</organism>
<evidence type="ECO:0000256" key="6">
    <source>
        <dbReference type="ARBA" id="ARBA00041297"/>
    </source>
</evidence>
<dbReference type="Proteomes" id="UP000762676">
    <property type="component" value="Unassembled WGS sequence"/>
</dbReference>
<protein>
    <recommendedName>
        <fullName evidence="4">long-chain-fatty-acid--CoA ligase</fullName>
        <ecNumber evidence="4">6.2.1.3</ecNumber>
    </recommendedName>
    <alternativeName>
        <fullName evidence="6">Long-chain-fatty-acid--CoA ligase</fullName>
    </alternativeName>
</protein>
<proteinExistence type="inferred from homology"/>
<comment type="catalytic activity">
    <reaction evidence="7">
        <text>tetracosanoate + ATP + CoA = tetracosanoyl-CoA + AMP + diphosphate</text>
        <dbReference type="Rhea" id="RHEA:33639"/>
        <dbReference type="ChEBI" id="CHEBI:30616"/>
        <dbReference type="ChEBI" id="CHEBI:31014"/>
        <dbReference type="ChEBI" id="CHEBI:33019"/>
        <dbReference type="ChEBI" id="CHEBI:57287"/>
        <dbReference type="ChEBI" id="CHEBI:65052"/>
        <dbReference type="ChEBI" id="CHEBI:456215"/>
    </reaction>
    <physiologicalReaction direction="left-to-right" evidence="7">
        <dbReference type="Rhea" id="RHEA:33640"/>
    </physiologicalReaction>
</comment>
<keyword evidence="11" id="KW-1185">Reference proteome</keyword>
<evidence type="ECO:0000256" key="7">
    <source>
        <dbReference type="ARBA" id="ARBA00048666"/>
    </source>
</evidence>
<evidence type="ECO:0000256" key="5">
    <source>
        <dbReference type="ARBA" id="ARBA00036527"/>
    </source>
</evidence>
<evidence type="ECO:0000313" key="10">
    <source>
        <dbReference type="EMBL" id="GFS13269.1"/>
    </source>
</evidence>
<dbReference type="PANTHER" id="PTHR43107">
    <property type="entry name" value="LONG-CHAIN FATTY ACID TRANSPORT PROTEIN"/>
    <property type="match status" value="1"/>
</dbReference>
<evidence type="ECO:0000259" key="9">
    <source>
        <dbReference type="Pfam" id="PF13193"/>
    </source>
</evidence>
<dbReference type="Gene3D" id="3.30.300.30">
    <property type="match status" value="1"/>
</dbReference>
<dbReference type="EC" id="6.2.1.3" evidence="4"/>
<feature type="domain" description="AMP-binding enzyme C-terminal" evidence="9">
    <location>
        <begin position="315"/>
        <end position="394"/>
    </location>
</feature>
<sequence>MNNNCNITTIFNKTINNSNITTNNYNTTTTNNSNNINTSNNFCPCKPKPVYITQMKATLFCTALSALFRDTQDQVVYIVIPLYHTTGFLLGLNGAIASGNAVVLRKRFSASHFWSDCRTYNVTIALYVGELLRYLLSQPKSELDGVHNLQGIFGNGLRADIWTEVKERFNIPKIYEIYGSTESISGSVNLSGKPGSIGRLSPLLCQLDQNKPSLVKFDPVTTLPLRDANGRCMHAKIGEPGLMITKVPDHLLNVKIYKTGSDATEKKYVRDAFAPGDCYFNCGDAFVTDKDYFLYFYDRLGDTFRWKGENVSTTEVANVISSLSFVEDANVYGVTVPGHDGKAGMAAITINPKVQLDNKELQELYAHIGRELPSYARPLFVRHIPKAALTGTFKNKKFELAAEGFDLNKVRDPLYFIDHENQTYNALTKASLSKVIKSRL</sequence>
<dbReference type="GO" id="GO:0004467">
    <property type="term" value="F:long-chain fatty acid-CoA ligase activity"/>
    <property type="evidence" value="ECO:0007669"/>
    <property type="project" value="UniProtKB-EC"/>
</dbReference>
<evidence type="ECO:0000313" key="11">
    <source>
        <dbReference type="Proteomes" id="UP000762676"/>
    </source>
</evidence>
<comment type="catalytic activity">
    <reaction evidence="5">
        <text>a very long-chain fatty acid + ATP + CoA = a very long-chain fatty acyl-CoA + AMP + diphosphate</text>
        <dbReference type="Rhea" id="RHEA:54536"/>
        <dbReference type="ChEBI" id="CHEBI:30616"/>
        <dbReference type="ChEBI" id="CHEBI:33019"/>
        <dbReference type="ChEBI" id="CHEBI:57287"/>
        <dbReference type="ChEBI" id="CHEBI:58950"/>
        <dbReference type="ChEBI" id="CHEBI:138261"/>
        <dbReference type="ChEBI" id="CHEBI:456215"/>
    </reaction>
    <physiologicalReaction direction="left-to-right" evidence="5">
        <dbReference type="Rhea" id="RHEA:54537"/>
    </physiologicalReaction>
</comment>
<dbReference type="PANTHER" id="PTHR43107:SF22">
    <property type="entry name" value="VERY LONG-CHAIN ACYL-COA SYNTHETASE"/>
    <property type="match status" value="1"/>
</dbReference>
<evidence type="ECO:0000256" key="3">
    <source>
        <dbReference type="ARBA" id="ARBA00022832"/>
    </source>
</evidence>
<keyword evidence="3" id="KW-0276">Fatty acid metabolism</keyword>
<dbReference type="Pfam" id="PF00501">
    <property type="entry name" value="AMP-binding"/>
    <property type="match status" value="1"/>
</dbReference>
<dbReference type="GO" id="GO:0005324">
    <property type="term" value="F:long-chain fatty acid transmembrane transporter activity"/>
    <property type="evidence" value="ECO:0007669"/>
    <property type="project" value="TreeGrafter"/>
</dbReference>
<accession>A0AAV4IUA2</accession>
<dbReference type="InterPro" id="IPR045851">
    <property type="entry name" value="AMP-bd_C_sf"/>
</dbReference>
<feature type="domain" description="AMP-dependent synthetase/ligase" evidence="8">
    <location>
        <begin position="46"/>
        <end position="202"/>
    </location>
</feature>
<evidence type="ECO:0000259" key="8">
    <source>
        <dbReference type="Pfam" id="PF00501"/>
    </source>
</evidence>
<dbReference type="GO" id="GO:0005789">
    <property type="term" value="C:endoplasmic reticulum membrane"/>
    <property type="evidence" value="ECO:0007669"/>
    <property type="project" value="TreeGrafter"/>
</dbReference>